<dbReference type="Gene3D" id="2.60.40.340">
    <property type="entry name" value="Rel homology domain (RHD), DNA-binding domain"/>
    <property type="match status" value="1"/>
</dbReference>
<dbReference type="InterPro" id="IPR013783">
    <property type="entry name" value="Ig-like_fold"/>
</dbReference>
<reference evidence="3 4" key="1">
    <citation type="submission" date="2024-08" db="EMBL/GenBank/DDBJ databases">
        <authorList>
            <person name="Cucini C."/>
            <person name="Frati F."/>
        </authorList>
    </citation>
    <scope>NUCLEOTIDE SEQUENCE [LARGE SCALE GENOMIC DNA]</scope>
</reference>
<dbReference type="InterPro" id="IPR030492">
    <property type="entry name" value="RHD_CS"/>
</dbReference>
<dbReference type="InterPro" id="IPR000451">
    <property type="entry name" value="NFkB/Dor"/>
</dbReference>
<feature type="compositionally biased region" description="Low complexity" evidence="1">
    <location>
        <begin position="468"/>
        <end position="477"/>
    </location>
</feature>
<dbReference type="SMART" id="SM00429">
    <property type="entry name" value="IPT"/>
    <property type="match status" value="1"/>
</dbReference>
<dbReference type="Proteomes" id="UP001642540">
    <property type="component" value="Unassembled WGS sequence"/>
</dbReference>
<organism evidence="3 4">
    <name type="scientific">Orchesella dallaii</name>
    <dbReference type="NCBI Taxonomy" id="48710"/>
    <lineage>
        <taxon>Eukaryota</taxon>
        <taxon>Metazoa</taxon>
        <taxon>Ecdysozoa</taxon>
        <taxon>Arthropoda</taxon>
        <taxon>Hexapoda</taxon>
        <taxon>Collembola</taxon>
        <taxon>Entomobryomorpha</taxon>
        <taxon>Entomobryoidea</taxon>
        <taxon>Orchesellidae</taxon>
        <taxon>Orchesellinae</taxon>
        <taxon>Orchesella</taxon>
    </lineage>
</organism>
<dbReference type="InterPro" id="IPR037059">
    <property type="entry name" value="RHD_DNA_bind_dom_sf"/>
</dbReference>
<keyword evidence="4" id="KW-1185">Reference proteome</keyword>
<dbReference type="PANTHER" id="PTHR24169:SF25">
    <property type="entry name" value="DORSAL-RELATED IMMUNITY FACTOR DIF-RELATED"/>
    <property type="match status" value="1"/>
</dbReference>
<evidence type="ECO:0000313" key="3">
    <source>
        <dbReference type="EMBL" id="CAL8090784.1"/>
    </source>
</evidence>
<dbReference type="SUPFAM" id="SSF81296">
    <property type="entry name" value="E set domains"/>
    <property type="match status" value="1"/>
</dbReference>
<proteinExistence type="predicted"/>
<name>A0ABP1Q635_9HEXA</name>
<dbReference type="InterPro" id="IPR032397">
    <property type="entry name" value="RHD_dimer"/>
</dbReference>
<comment type="caution">
    <text evidence="3">The sequence shown here is derived from an EMBL/GenBank/DDBJ whole genome shotgun (WGS) entry which is preliminary data.</text>
</comment>
<dbReference type="EMBL" id="CAXLJM020000024">
    <property type="protein sequence ID" value="CAL8090784.1"/>
    <property type="molecule type" value="Genomic_DNA"/>
</dbReference>
<dbReference type="PRINTS" id="PR00057">
    <property type="entry name" value="NFKBTNSCPFCT"/>
</dbReference>
<sequence>MAAAPLSSIVSSQDATLQRNVFVKIVEEPASKALRFRYECEGRSAGSLPGASSTQDKKSFPKIQVVGHRGRAVVVVSCVTVDPPYRPHPHNLVGKEGCKKGVCTMEIANEDMTCEFSNLGIQCVKKKDIEDSLKIREEIRVDPFRTGFQHKTQPGSIDLNSVRLCFQVFLEGPERGQFKVPLKPVVSEPIYDKKAINDLTIMKLSDCTSPVMGNKEIILLCDKVSKDDIEIRFYEENEENGSIVWESFGDFQPSDVHKQYAICFRTPQYHNLEITSPARVFVQLRCPSKDTTSAARPFQYIPLLTSGTCKRKWNLLSFSSAYGSYMTSPTSSSTMIENSAKKHKPVELEDILATEEKVEPIYDRLNEFMGIGKIEHEAPQDDVYDVDLDLISQIIRNQEELDGVNTGKTIHELELLEHETELFAGVMEMDVLNGNEIANVNNDSAEQLSSVTVVEQPQMEPPPVNANQTPPVNANQTPPTPPTRPPKKTPETPVSTPTTASAPPLPPKKTNSTKTSPTKNSPATFLKNLLFSPTKKNKKEAQKQQTNTNVSPNAPAQQSVVLNNDPIVGPYELTENLGLYVDNNAPLATASEFGDDDLPHNPTQHDDPSQFYYCSVNNNRNLDNTQPNQH</sequence>
<dbReference type="Pfam" id="PF16179">
    <property type="entry name" value="RHD_dimer"/>
    <property type="match status" value="1"/>
</dbReference>
<feature type="region of interest" description="Disordered" evidence="1">
    <location>
        <begin position="458"/>
        <end position="560"/>
    </location>
</feature>
<dbReference type="Gene3D" id="2.60.40.10">
    <property type="entry name" value="Immunoglobulins"/>
    <property type="match status" value="1"/>
</dbReference>
<dbReference type="Pfam" id="PF00554">
    <property type="entry name" value="RHD_DNA_bind"/>
    <property type="match status" value="1"/>
</dbReference>
<protein>
    <recommendedName>
        <fullName evidence="2">RHD domain-containing protein</fullName>
    </recommendedName>
</protein>
<dbReference type="PROSITE" id="PS50254">
    <property type="entry name" value="REL_2"/>
    <property type="match status" value="1"/>
</dbReference>
<dbReference type="InterPro" id="IPR002909">
    <property type="entry name" value="IPT_dom"/>
</dbReference>
<dbReference type="PANTHER" id="PTHR24169">
    <property type="entry name" value="NUCLEAR FACTOR NF-KAPPA-B PROTEIN"/>
    <property type="match status" value="1"/>
</dbReference>
<evidence type="ECO:0000256" key="1">
    <source>
        <dbReference type="SAM" id="MobiDB-lite"/>
    </source>
</evidence>
<evidence type="ECO:0000313" key="4">
    <source>
        <dbReference type="Proteomes" id="UP001642540"/>
    </source>
</evidence>
<feature type="compositionally biased region" description="Polar residues" evidence="1">
    <location>
        <begin position="543"/>
        <end position="560"/>
    </location>
</feature>
<dbReference type="SUPFAM" id="SSF49417">
    <property type="entry name" value="p53-like transcription factors"/>
    <property type="match status" value="1"/>
</dbReference>
<gene>
    <name evidence="3" type="ORF">ODALV1_LOCUS7750</name>
</gene>
<dbReference type="CDD" id="cd01177">
    <property type="entry name" value="IPT_NFkappaB"/>
    <property type="match status" value="1"/>
</dbReference>
<dbReference type="InterPro" id="IPR033926">
    <property type="entry name" value="IPT_NFkappaB"/>
</dbReference>
<dbReference type="InterPro" id="IPR011539">
    <property type="entry name" value="RHD_DNA_bind_dom"/>
</dbReference>
<dbReference type="PROSITE" id="PS01204">
    <property type="entry name" value="REL_1"/>
    <property type="match status" value="1"/>
</dbReference>
<accession>A0ABP1Q635</accession>
<dbReference type="InterPro" id="IPR014756">
    <property type="entry name" value="Ig_E-set"/>
</dbReference>
<feature type="compositionally biased region" description="Low complexity" evidence="1">
    <location>
        <begin position="491"/>
        <end position="522"/>
    </location>
</feature>
<evidence type="ECO:0000259" key="2">
    <source>
        <dbReference type="PROSITE" id="PS50254"/>
    </source>
</evidence>
<dbReference type="InterPro" id="IPR008967">
    <property type="entry name" value="p53-like_TF_DNA-bd_sf"/>
</dbReference>
<feature type="domain" description="RHD" evidence="2">
    <location>
        <begin position="23"/>
        <end position="197"/>
    </location>
</feature>